<feature type="compositionally biased region" description="Polar residues" evidence="1">
    <location>
        <begin position="96"/>
        <end position="106"/>
    </location>
</feature>
<gene>
    <name evidence="2" type="ORF">PoB_000500300</name>
</gene>
<organism evidence="2 3">
    <name type="scientific">Plakobranchus ocellatus</name>
    <dbReference type="NCBI Taxonomy" id="259542"/>
    <lineage>
        <taxon>Eukaryota</taxon>
        <taxon>Metazoa</taxon>
        <taxon>Spiralia</taxon>
        <taxon>Lophotrochozoa</taxon>
        <taxon>Mollusca</taxon>
        <taxon>Gastropoda</taxon>
        <taxon>Heterobranchia</taxon>
        <taxon>Euthyneura</taxon>
        <taxon>Panpulmonata</taxon>
        <taxon>Sacoglossa</taxon>
        <taxon>Placobranchoidea</taxon>
        <taxon>Plakobranchidae</taxon>
        <taxon>Plakobranchus</taxon>
    </lineage>
</organism>
<evidence type="ECO:0000313" key="3">
    <source>
        <dbReference type="Proteomes" id="UP000735302"/>
    </source>
</evidence>
<dbReference type="Proteomes" id="UP000735302">
    <property type="component" value="Unassembled WGS sequence"/>
</dbReference>
<name>A0AAV3Y7L5_9GAST</name>
<proteinExistence type="predicted"/>
<accession>A0AAV3Y7L5</accession>
<sequence length="141" mass="15275">MECQIPLQKSRNQARRISEQKGNMQRVRARRKLSNNNTLRPGRGNDDTSTVRSGTPTTISSEKAKRTNNTHAGRGKRTAAISGLPASTAAVAGSQWDKNSVSSTPQGRERRNNASKVLPTIPQYRKGDIAITGTATGAARY</sequence>
<evidence type="ECO:0000256" key="1">
    <source>
        <dbReference type="SAM" id="MobiDB-lite"/>
    </source>
</evidence>
<evidence type="ECO:0000313" key="2">
    <source>
        <dbReference type="EMBL" id="GFN78497.1"/>
    </source>
</evidence>
<dbReference type="EMBL" id="BLXT01000588">
    <property type="protein sequence ID" value="GFN78497.1"/>
    <property type="molecule type" value="Genomic_DNA"/>
</dbReference>
<keyword evidence="3" id="KW-1185">Reference proteome</keyword>
<reference evidence="2 3" key="1">
    <citation type="journal article" date="2021" name="Elife">
        <title>Chloroplast acquisition without the gene transfer in kleptoplastic sea slugs, Plakobranchus ocellatus.</title>
        <authorList>
            <person name="Maeda T."/>
            <person name="Takahashi S."/>
            <person name="Yoshida T."/>
            <person name="Shimamura S."/>
            <person name="Takaki Y."/>
            <person name="Nagai Y."/>
            <person name="Toyoda A."/>
            <person name="Suzuki Y."/>
            <person name="Arimoto A."/>
            <person name="Ishii H."/>
            <person name="Satoh N."/>
            <person name="Nishiyama T."/>
            <person name="Hasebe M."/>
            <person name="Maruyama T."/>
            <person name="Minagawa J."/>
            <person name="Obokata J."/>
            <person name="Shigenobu S."/>
        </authorList>
    </citation>
    <scope>NUCLEOTIDE SEQUENCE [LARGE SCALE GENOMIC DNA]</scope>
</reference>
<feature type="compositionally biased region" description="Polar residues" evidence="1">
    <location>
        <begin position="47"/>
        <end position="71"/>
    </location>
</feature>
<comment type="caution">
    <text evidence="2">The sequence shown here is derived from an EMBL/GenBank/DDBJ whole genome shotgun (WGS) entry which is preliminary data.</text>
</comment>
<protein>
    <submittedName>
        <fullName evidence="2">Uncharacterized protein</fullName>
    </submittedName>
</protein>
<feature type="region of interest" description="Disordered" evidence="1">
    <location>
        <begin position="1"/>
        <end position="118"/>
    </location>
</feature>
<dbReference type="AlphaFoldDB" id="A0AAV3Y7L5"/>